<dbReference type="GO" id="GO:0050660">
    <property type="term" value="F:flavin adenine dinucleotide binding"/>
    <property type="evidence" value="ECO:0007669"/>
    <property type="project" value="InterPro"/>
</dbReference>
<dbReference type="PRINTS" id="PR00370">
    <property type="entry name" value="FMOXYGENASE"/>
</dbReference>
<dbReference type="EMBL" id="JAGMUU010000005">
    <property type="protein sequence ID" value="KAH7152209.1"/>
    <property type="molecule type" value="Genomic_DNA"/>
</dbReference>
<evidence type="ECO:0000256" key="5">
    <source>
        <dbReference type="ARBA" id="ARBA00023002"/>
    </source>
</evidence>
<comment type="similarity">
    <text evidence="1">Belongs to the FMO family.</text>
</comment>
<dbReference type="Pfam" id="PF00743">
    <property type="entry name" value="FMO-like"/>
    <property type="match status" value="1"/>
</dbReference>
<dbReference type="InterPro" id="IPR000960">
    <property type="entry name" value="Flavin_mOase"/>
</dbReference>
<dbReference type="GO" id="GO:0004499">
    <property type="term" value="F:N,N-dimethylaniline monooxygenase activity"/>
    <property type="evidence" value="ECO:0007669"/>
    <property type="project" value="InterPro"/>
</dbReference>
<organism evidence="6 7">
    <name type="scientific">Dactylonectria estremocensis</name>
    <dbReference type="NCBI Taxonomy" id="1079267"/>
    <lineage>
        <taxon>Eukaryota</taxon>
        <taxon>Fungi</taxon>
        <taxon>Dikarya</taxon>
        <taxon>Ascomycota</taxon>
        <taxon>Pezizomycotina</taxon>
        <taxon>Sordariomycetes</taxon>
        <taxon>Hypocreomycetidae</taxon>
        <taxon>Hypocreales</taxon>
        <taxon>Nectriaceae</taxon>
        <taxon>Dactylonectria</taxon>
    </lineage>
</organism>
<dbReference type="Gene3D" id="3.50.50.60">
    <property type="entry name" value="FAD/NAD(P)-binding domain"/>
    <property type="match status" value="1"/>
</dbReference>
<name>A0A9P9F3F0_9HYPO</name>
<keyword evidence="6" id="KW-0503">Monooxygenase</keyword>
<gene>
    <name evidence="6" type="ORF">B0J13DRAFT_547881</name>
</gene>
<proteinExistence type="inferred from homology"/>
<dbReference type="InterPro" id="IPR036188">
    <property type="entry name" value="FAD/NAD-bd_sf"/>
</dbReference>
<keyword evidence="3" id="KW-0274">FAD</keyword>
<keyword evidence="4" id="KW-0521">NADP</keyword>
<accession>A0A9P9F3F0</accession>
<sequence length="597" mass="67378">MDEIRHKKDDDTQFRYQSKRLPVQLSFSCCIAHSTMATNVEEQPGSKVCVIGAGVIGLVTTKNLLEQGLDVTTFERHEHVGGTWHVSDNGEQTTALEQTKLNTSKQTCSYSDFPFPEELPMHPLAIDVQRYLESYAKHFNLMPHIELSTEVDHVERDEEGKKWLVYTKDAKTGSLSCRSFDRVAVATGILNTKHVPQVKGIELFAGDAIHSRQFKDASKYTGRNVLVVGIGATGADSTSFLVRAKAAKVYLSHRSQFLLLPRLVKGKAFDHTMSRRVGIIVRAVLGVFPRVCGQLMTKALMGIRSKEYPWLDKHPSFTVPRKMDGFPHRVPAFSDDLAENLRDGHIETVLGIEEVTGPKSVTLTDGRVLEDIDAIIFCSGYFYDFSLVRGIGNPTDPVIAPDHHKEIQKTRFYDPQDKFPRLYRGFLSEQYPESLAFLGHMIIMKPPILLYDLISMALASLWTGGHGIEPAEERRKDIDIQYRFVVSTLDQGPMHHLGFRLISAKTYDWLNRVAGTGVTELLGNCSWAACKLWWRDRKFYNLLMDGTDVPAVYRLFDMGHGRKPWSGAKERIAHVNAEVKALGEAWERENKNKKKTA</sequence>
<dbReference type="InterPro" id="IPR020946">
    <property type="entry name" value="Flavin_mOase-like"/>
</dbReference>
<reference evidence="6" key="1">
    <citation type="journal article" date="2021" name="Nat. Commun.">
        <title>Genetic determinants of endophytism in the Arabidopsis root mycobiome.</title>
        <authorList>
            <person name="Mesny F."/>
            <person name="Miyauchi S."/>
            <person name="Thiergart T."/>
            <person name="Pickel B."/>
            <person name="Atanasova L."/>
            <person name="Karlsson M."/>
            <person name="Huettel B."/>
            <person name="Barry K.W."/>
            <person name="Haridas S."/>
            <person name="Chen C."/>
            <person name="Bauer D."/>
            <person name="Andreopoulos W."/>
            <person name="Pangilinan J."/>
            <person name="LaButti K."/>
            <person name="Riley R."/>
            <person name="Lipzen A."/>
            <person name="Clum A."/>
            <person name="Drula E."/>
            <person name="Henrissat B."/>
            <person name="Kohler A."/>
            <person name="Grigoriev I.V."/>
            <person name="Martin F.M."/>
            <person name="Hacquard S."/>
        </authorList>
    </citation>
    <scope>NUCLEOTIDE SEQUENCE</scope>
    <source>
        <strain evidence="6">MPI-CAGE-AT-0021</strain>
    </source>
</reference>
<dbReference type="OrthoDB" id="66881at2759"/>
<keyword evidence="5" id="KW-0560">Oxidoreductase</keyword>
<dbReference type="AlphaFoldDB" id="A0A9P9F3F0"/>
<evidence type="ECO:0000256" key="3">
    <source>
        <dbReference type="ARBA" id="ARBA00022827"/>
    </source>
</evidence>
<dbReference type="InterPro" id="IPR050346">
    <property type="entry name" value="FMO-like"/>
</dbReference>
<dbReference type="SUPFAM" id="SSF51905">
    <property type="entry name" value="FAD/NAD(P)-binding domain"/>
    <property type="match status" value="2"/>
</dbReference>
<protein>
    <submittedName>
        <fullName evidence="6">Flavin-binding monooxygenase-like-domain-containing protein</fullName>
    </submittedName>
</protein>
<comment type="caution">
    <text evidence="6">The sequence shown here is derived from an EMBL/GenBank/DDBJ whole genome shotgun (WGS) entry which is preliminary data.</text>
</comment>
<evidence type="ECO:0000256" key="1">
    <source>
        <dbReference type="ARBA" id="ARBA00009183"/>
    </source>
</evidence>
<dbReference type="GO" id="GO:0050661">
    <property type="term" value="F:NADP binding"/>
    <property type="evidence" value="ECO:0007669"/>
    <property type="project" value="InterPro"/>
</dbReference>
<dbReference type="PANTHER" id="PTHR23023">
    <property type="entry name" value="DIMETHYLANILINE MONOOXYGENASE"/>
    <property type="match status" value="1"/>
</dbReference>
<evidence type="ECO:0000256" key="4">
    <source>
        <dbReference type="ARBA" id="ARBA00022857"/>
    </source>
</evidence>
<evidence type="ECO:0000313" key="7">
    <source>
        <dbReference type="Proteomes" id="UP000717696"/>
    </source>
</evidence>
<keyword evidence="7" id="KW-1185">Reference proteome</keyword>
<keyword evidence="2" id="KW-0285">Flavoprotein</keyword>
<dbReference type="Proteomes" id="UP000717696">
    <property type="component" value="Unassembled WGS sequence"/>
</dbReference>
<evidence type="ECO:0000256" key="2">
    <source>
        <dbReference type="ARBA" id="ARBA00022630"/>
    </source>
</evidence>
<evidence type="ECO:0000313" key="6">
    <source>
        <dbReference type="EMBL" id="KAH7152209.1"/>
    </source>
</evidence>